<dbReference type="Pfam" id="PF13578">
    <property type="entry name" value="Methyltransf_24"/>
    <property type="match status" value="1"/>
</dbReference>
<gene>
    <name evidence="1" type="ORF">UFOVP257_68</name>
</gene>
<keyword evidence="1" id="KW-0808">Transferase</keyword>
<proteinExistence type="predicted"/>
<dbReference type="SUPFAM" id="SSF53335">
    <property type="entry name" value="S-adenosyl-L-methionine-dependent methyltransferases"/>
    <property type="match status" value="1"/>
</dbReference>
<accession>A0A6J5LET2</accession>
<evidence type="ECO:0000313" key="1">
    <source>
        <dbReference type="EMBL" id="CAB4133188.1"/>
    </source>
</evidence>
<dbReference type="EMBL" id="LR796274">
    <property type="protein sequence ID" value="CAB4133188.1"/>
    <property type="molecule type" value="Genomic_DNA"/>
</dbReference>
<reference evidence="1" key="1">
    <citation type="submission" date="2020-04" db="EMBL/GenBank/DDBJ databases">
        <authorList>
            <person name="Chiriac C."/>
            <person name="Salcher M."/>
            <person name="Ghai R."/>
            <person name="Kavagutti S V."/>
        </authorList>
    </citation>
    <scope>NUCLEOTIDE SEQUENCE</scope>
</reference>
<dbReference type="GO" id="GO:0032259">
    <property type="term" value="P:methylation"/>
    <property type="evidence" value="ECO:0007669"/>
    <property type="project" value="UniProtKB-KW"/>
</dbReference>
<keyword evidence="1" id="KW-0489">Methyltransferase</keyword>
<organism evidence="1">
    <name type="scientific">uncultured Caudovirales phage</name>
    <dbReference type="NCBI Taxonomy" id="2100421"/>
    <lineage>
        <taxon>Viruses</taxon>
        <taxon>Duplodnaviria</taxon>
        <taxon>Heunggongvirae</taxon>
        <taxon>Uroviricota</taxon>
        <taxon>Caudoviricetes</taxon>
        <taxon>Peduoviridae</taxon>
        <taxon>Maltschvirus</taxon>
        <taxon>Maltschvirus maltsch</taxon>
    </lineage>
</organism>
<dbReference type="Gene3D" id="3.40.50.150">
    <property type="entry name" value="Vaccinia Virus protein VP39"/>
    <property type="match status" value="1"/>
</dbReference>
<sequence>MTVLSGAVYEYACSILPDIHGNYFEIGVFNGNGFARIAKENPTKKCYAVDPFIEDGHTVASSGVDTGLHLNQQKQNFLENTKDLTNTTLYEMTSTEFSKQLTDQLANEMNISVVTIDGDHHYEHAQIDFSIAVKLIGNRTGIIIVDDTDVSGVIRAYVEFKEQFAHRIAEEVSAGGSTQVLLIKEI</sequence>
<dbReference type="InterPro" id="IPR029063">
    <property type="entry name" value="SAM-dependent_MTases_sf"/>
</dbReference>
<dbReference type="GO" id="GO:0008168">
    <property type="term" value="F:methyltransferase activity"/>
    <property type="evidence" value="ECO:0007669"/>
    <property type="project" value="UniProtKB-KW"/>
</dbReference>
<protein>
    <submittedName>
        <fullName evidence="1">Methyltransferase domain containing protein</fullName>
    </submittedName>
</protein>
<name>A0A6J5LET2_9CAUD</name>